<gene>
    <name evidence="1" type="ORF">NTEN_LOCUS4104</name>
</gene>
<dbReference type="EMBL" id="CADCXU010005958">
    <property type="protein sequence ID" value="CAA9997810.1"/>
    <property type="molecule type" value="Genomic_DNA"/>
</dbReference>
<evidence type="ECO:0000313" key="2">
    <source>
        <dbReference type="Proteomes" id="UP000479000"/>
    </source>
</evidence>
<protein>
    <submittedName>
        <fullName evidence="1">Uncharacterized protein</fullName>
    </submittedName>
</protein>
<reference evidence="1 2" key="1">
    <citation type="submission" date="2020-02" db="EMBL/GenBank/DDBJ databases">
        <authorList>
            <person name="Ferguson B K."/>
        </authorList>
    </citation>
    <scope>NUCLEOTIDE SEQUENCE [LARGE SCALE GENOMIC DNA]</scope>
</reference>
<name>A0A6H5G4X7_9HEMI</name>
<accession>A0A6H5G4X7</accession>
<evidence type="ECO:0000313" key="1">
    <source>
        <dbReference type="EMBL" id="CAA9997810.1"/>
    </source>
</evidence>
<proteinExistence type="predicted"/>
<sequence length="89" mass="9555">MSFSDICPLCFKVSCKVCMILPMMTSLTGMGSSKQPSPPFSDSIGFEKDSVSGISPPTCRYQVFSKAVREKIELLPEFPLGSAARAVAS</sequence>
<dbReference type="Proteomes" id="UP000479000">
    <property type="component" value="Unassembled WGS sequence"/>
</dbReference>
<dbReference type="AlphaFoldDB" id="A0A6H5G4X7"/>
<organism evidence="1 2">
    <name type="scientific">Nesidiocoris tenuis</name>
    <dbReference type="NCBI Taxonomy" id="355587"/>
    <lineage>
        <taxon>Eukaryota</taxon>
        <taxon>Metazoa</taxon>
        <taxon>Ecdysozoa</taxon>
        <taxon>Arthropoda</taxon>
        <taxon>Hexapoda</taxon>
        <taxon>Insecta</taxon>
        <taxon>Pterygota</taxon>
        <taxon>Neoptera</taxon>
        <taxon>Paraneoptera</taxon>
        <taxon>Hemiptera</taxon>
        <taxon>Heteroptera</taxon>
        <taxon>Panheteroptera</taxon>
        <taxon>Cimicomorpha</taxon>
        <taxon>Miridae</taxon>
        <taxon>Dicyphina</taxon>
        <taxon>Nesidiocoris</taxon>
    </lineage>
</organism>
<keyword evidence="2" id="KW-1185">Reference proteome</keyword>